<evidence type="ECO:0000256" key="1">
    <source>
        <dbReference type="SAM" id="Phobius"/>
    </source>
</evidence>
<reference evidence="3" key="1">
    <citation type="journal article" date="2019" name="Int. J. Syst. Evol. Microbiol.">
        <title>The Global Catalogue of Microorganisms (GCM) 10K type strain sequencing project: providing services to taxonomists for standard genome sequencing and annotation.</title>
        <authorList>
            <consortium name="The Broad Institute Genomics Platform"/>
            <consortium name="The Broad Institute Genome Sequencing Center for Infectious Disease"/>
            <person name="Wu L."/>
            <person name="Ma J."/>
        </authorList>
    </citation>
    <scope>NUCLEOTIDE SEQUENCE [LARGE SCALE GENOMIC DNA]</scope>
    <source>
        <strain evidence="3">CGMCC 1.15928</strain>
    </source>
</reference>
<proteinExistence type="predicted"/>
<evidence type="ECO:0000313" key="2">
    <source>
        <dbReference type="EMBL" id="GGB63606.1"/>
    </source>
</evidence>
<accession>A0ABQ1JCI4</accession>
<gene>
    <name evidence="2" type="ORF">GCM10011503_10390</name>
</gene>
<comment type="caution">
    <text evidence="2">The sequence shown here is derived from an EMBL/GenBank/DDBJ whole genome shotgun (WGS) entry which is preliminary data.</text>
</comment>
<dbReference type="EMBL" id="BMKF01000001">
    <property type="protein sequence ID" value="GGB63606.1"/>
    <property type="molecule type" value="Genomic_DNA"/>
</dbReference>
<keyword evidence="3" id="KW-1185">Reference proteome</keyword>
<keyword evidence="1" id="KW-1133">Transmembrane helix</keyword>
<name>A0ABQ1JCI4_9PROT</name>
<keyword evidence="1" id="KW-0472">Membrane</keyword>
<keyword evidence="1" id="KW-0812">Transmembrane</keyword>
<evidence type="ECO:0000313" key="3">
    <source>
        <dbReference type="Proteomes" id="UP000628854"/>
    </source>
</evidence>
<protein>
    <submittedName>
        <fullName evidence="2">Uncharacterized protein</fullName>
    </submittedName>
</protein>
<organism evidence="2 3">
    <name type="scientific">Henriciella pelagia</name>
    <dbReference type="NCBI Taxonomy" id="1977912"/>
    <lineage>
        <taxon>Bacteria</taxon>
        <taxon>Pseudomonadati</taxon>
        <taxon>Pseudomonadota</taxon>
        <taxon>Alphaproteobacteria</taxon>
        <taxon>Hyphomonadales</taxon>
        <taxon>Hyphomonadaceae</taxon>
        <taxon>Henriciella</taxon>
    </lineage>
</organism>
<feature type="transmembrane region" description="Helical" evidence="1">
    <location>
        <begin position="28"/>
        <end position="48"/>
    </location>
</feature>
<dbReference type="Proteomes" id="UP000628854">
    <property type="component" value="Unassembled WGS sequence"/>
</dbReference>
<sequence length="168" mass="18481">MDRFHPGCVAWATFIDSKGTHMKFGIDHLLAGMAIAAAGGGVLSLSAWSSPNTNPMETRFTEADYAAFDRNFTYGDQTCEVGFADHGLCFSSSSLENNIVKGERFPDTMYPLALEWRASLNMPRKPDALKTVRIGRTIALMDRESRTVIDTMRLDRTSFAEATQATSG</sequence>